<dbReference type="AlphaFoldDB" id="A0A2A7MGN9"/>
<dbReference type="Proteomes" id="UP001189143">
    <property type="component" value="Unassembled WGS sequence"/>
</dbReference>
<dbReference type="EMBL" id="CAMTCP010000248">
    <property type="protein sequence ID" value="CAI3643541.1"/>
    <property type="molecule type" value="Genomic_DNA"/>
</dbReference>
<accession>A0A2A7MGN9</accession>
<dbReference type="Proteomes" id="UP000220840">
    <property type="component" value="Unassembled WGS sequence"/>
</dbReference>
<proteinExistence type="predicted"/>
<evidence type="ECO:0000256" key="1">
    <source>
        <dbReference type="SAM" id="MobiDB-lite"/>
    </source>
</evidence>
<evidence type="ECO:0000313" key="3">
    <source>
        <dbReference type="EMBL" id="PEG30613.1"/>
    </source>
</evidence>
<name>A0A2A7MGN9_9CLOT</name>
<feature type="compositionally biased region" description="Polar residues" evidence="1">
    <location>
        <begin position="22"/>
        <end position="46"/>
    </location>
</feature>
<organism evidence="3 4">
    <name type="scientific">Clostridium neonatale</name>
    <dbReference type="NCBI Taxonomy" id="137838"/>
    <lineage>
        <taxon>Bacteria</taxon>
        <taxon>Bacillati</taxon>
        <taxon>Bacillota</taxon>
        <taxon>Clostridia</taxon>
        <taxon>Eubacteriales</taxon>
        <taxon>Clostridiaceae</taxon>
        <taxon>Clostridium</taxon>
    </lineage>
</organism>
<evidence type="ECO:0000313" key="2">
    <source>
        <dbReference type="EMBL" id="CAI3643541.1"/>
    </source>
</evidence>
<comment type="caution">
    <text evidence="3">The sequence shown here is derived from an EMBL/GenBank/DDBJ whole genome shotgun (WGS) entry which is preliminary data.</text>
</comment>
<sequence>MILSALSVSSPYQYQPYNFQSTPAAEASTSKSSEISTEANLSSKEIQSGEICQTCKERKYQDGSDDPSVSFKAAGHIDPENSAAVVKSHEMEHVANEQASTKSKDKDVISQSVSLQTSVCPECGRTYVSGGTTKTTTKSETTLPFNFDKSNLKGNNVNELV</sequence>
<keyword evidence="4" id="KW-1185">Reference proteome</keyword>
<reference evidence="2" key="2">
    <citation type="submission" date="2022-10" db="EMBL/GenBank/DDBJ databases">
        <authorList>
            <person name="Aires J."/>
            <person name="Mesa V."/>
        </authorList>
    </citation>
    <scope>NUCLEOTIDE SEQUENCE</scope>
    <source>
        <strain evidence="2">Clostridium neonatale JD116</strain>
    </source>
</reference>
<dbReference type="RefSeq" id="WP_058294784.1">
    <property type="nucleotide sequence ID" value="NZ_CAMRXC010000011.1"/>
</dbReference>
<protein>
    <submittedName>
        <fullName evidence="3">Uncharacterized protein</fullName>
    </submittedName>
</protein>
<dbReference type="EMBL" id="PDCJ01000001">
    <property type="protein sequence ID" value="PEG30613.1"/>
    <property type="molecule type" value="Genomic_DNA"/>
</dbReference>
<gene>
    <name evidence="2" type="ORF">CNEO2_40123</name>
    <name evidence="3" type="ORF">CQ394_02500</name>
</gene>
<reference evidence="3 4" key="1">
    <citation type="submission" date="2017-10" db="EMBL/GenBank/DDBJ databases">
        <title>Effective Description of Clostridium neonatale sp. nov. linked to necrotizing enterocolitis in neonates and a clarification of species assignable to the genus Clostridium (Prazmowski 1880) emend. Lawson and Rainey 2016.</title>
        <authorList>
            <person name="Bernard K."/>
            <person name="Burdz T."/>
            <person name="Wiebe D."/>
            <person name="Balcewich B."/>
            <person name="Alfa M."/>
            <person name="Bernier A.-M."/>
        </authorList>
    </citation>
    <scope>NUCLEOTIDE SEQUENCE [LARGE SCALE GENOMIC DNA]</scope>
    <source>
        <strain evidence="3 4">LCDC99A005</strain>
    </source>
</reference>
<dbReference type="GeneID" id="68876962"/>
<feature type="region of interest" description="Disordered" evidence="1">
    <location>
        <begin position="22"/>
        <end position="77"/>
    </location>
</feature>
<evidence type="ECO:0000313" key="4">
    <source>
        <dbReference type="Proteomes" id="UP000220840"/>
    </source>
</evidence>
<dbReference type="STRING" id="137838.GCA_001458595_01955"/>